<feature type="compositionally biased region" description="Low complexity" evidence="2">
    <location>
        <begin position="840"/>
        <end position="862"/>
    </location>
</feature>
<feature type="domain" description="SWIM-type" evidence="3">
    <location>
        <begin position="46"/>
        <end position="83"/>
    </location>
</feature>
<feature type="region of interest" description="Disordered" evidence="2">
    <location>
        <begin position="875"/>
        <end position="894"/>
    </location>
</feature>
<reference evidence="4" key="1">
    <citation type="submission" date="2022-03" db="EMBL/GenBank/DDBJ databases">
        <authorList>
            <person name="Alioto T."/>
            <person name="Alioto T."/>
            <person name="Gomez Garrido J."/>
        </authorList>
    </citation>
    <scope>NUCLEOTIDE SEQUENCE</scope>
</reference>
<keyword evidence="1" id="KW-0863">Zinc-finger</keyword>
<organism evidence="4 5">
    <name type="scientific">Pelobates cultripes</name>
    <name type="common">Western spadefoot toad</name>
    <dbReference type="NCBI Taxonomy" id="61616"/>
    <lineage>
        <taxon>Eukaryota</taxon>
        <taxon>Metazoa</taxon>
        <taxon>Chordata</taxon>
        <taxon>Craniata</taxon>
        <taxon>Vertebrata</taxon>
        <taxon>Euteleostomi</taxon>
        <taxon>Amphibia</taxon>
        <taxon>Batrachia</taxon>
        <taxon>Anura</taxon>
        <taxon>Pelobatoidea</taxon>
        <taxon>Pelobatidae</taxon>
        <taxon>Pelobates</taxon>
    </lineage>
</organism>
<evidence type="ECO:0000256" key="2">
    <source>
        <dbReference type="SAM" id="MobiDB-lite"/>
    </source>
</evidence>
<accession>A0AAD1RJF6</accession>
<dbReference type="PANTHER" id="PTHR22619:SF4">
    <property type="entry name" value="ZINC FINGER SWIM DOMAIN-CONTAINING PROTEIN 4"/>
    <property type="match status" value="1"/>
</dbReference>
<proteinExistence type="predicted"/>
<dbReference type="PROSITE" id="PS50966">
    <property type="entry name" value="ZF_SWIM"/>
    <property type="match status" value="1"/>
</dbReference>
<dbReference type="InterPro" id="IPR006608">
    <property type="entry name" value="CC2D1A/B_DM14"/>
</dbReference>
<keyword evidence="5" id="KW-1185">Reference proteome</keyword>
<sequence length="1035" mass="114565">MNLYVRVLSSLRSSCVILFHISNPPSLAGFHLSGSVTEPGDPERTYQVSISFDRCKITSVSCGCENKDIFYCAHVVALSIYRIRRARGVELRLPISETLSQMNRDQLQKFVQYLISEHHTEVLPTAQRLADEILQLGSEINMVHGAPDPTAGAGREDDNCWHLDEEQIQEQVKQLLTNGGYYGSSAQLHCMFNKVREMLRMRDSNGARMLILMTEQFLEDPRLGLWRQQGAGMTDKSRQLWDELGALWVCVALNPHSRQEEKESWRELLLKWNALDTCPLEEGNYSVDGLGSHLQRLNGNQEPVVRHTVFARALKALELHWTDPHLQRILHGETHVASSGVKNSTEKLLYDPQGRPLWLGDQFPMASARVDALYFHGYPLQAFRLAVCVANTMRFLRQNQIEGVKNRKEFPVKESTTLTNLESWVGHPLDPISRICRVLLDACLPLDESIGKDSDTAVRDPGKVPYQHNPVPGAPGESYLCLALEVALMALGQQRAMPEGLYAQDKMVRNEEQLISVLGTLHMGDRMVQVLRKQAMLLLEGGPFSGFGEVIYRESIPMHTFARFLFNTLLPHDADLAYQIALRAMRLPVLETLPPHLGSDLLPLDSMLTSRFPRWFVLGHLETRQCELASAMLTTAKGDPKWLHSVLASIQQHIHSPAMLFKLAQDACKTATPPNTPPDATLLKISLELGLQVMRMTLTTLTWRRREMVRWLVSCATEIAKTGIGARRSGGEPLGLGHFHAEAQQKAPFLLDGLAADGDSDDDGSLEAELLALTGGRPVGNKEKPKGKTPLPMEHIEKMAALCMQDLDDEDDGEDLDDDEDLLAELDEVLGDDDKLTVVAPPSQAISHSSQSAPSSEGSMESTLTDRLAMYKDALSNAKQAGDGSKARRLERGVKTLEDLLRSVKKGRSVSPDDIPPPVAVGKSQNSPVTSPPAPVFTEPPNQPLSTSVNKPPSPAPTTIRVPPPVPVKPQSLPQLVTPVASSSPATQNPGTDGDKARVLERQREYKLAALHSKQQGDTEMASKYYRVAKVTDSL</sequence>
<keyword evidence="1" id="KW-0479">Metal-binding</keyword>
<name>A0AAD1RJF6_PELCU</name>
<evidence type="ECO:0000313" key="5">
    <source>
        <dbReference type="Proteomes" id="UP001295444"/>
    </source>
</evidence>
<evidence type="ECO:0000256" key="1">
    <source>
        <dbReference type="PROSITE-ProRule" id="PRU00325"/>
    </source>
</evidence>
<protein>
    <submittedName>
        <fullName evidence="4">Zinc finger SWIM domain-containing 4</fullName>
    </submittedName>
</protein>
<dbReference type="EMBL" id="OW240914">
    <property type="protein sequence ID" value="CAH2272848.1"/>
    <property type="molecule type" value="Genomic_DNA"/>
</dbReference>
<dbReference type="PANTHER" id="PTHR22619">
    <property type="entry name" value="ZINC FINGER SWIM DOMAIN CONTAINING PROTEIN 4, 5, 6"/>
    <property type="match status" value="1"/>
</dbReference>
<feature type="compositionally biased region" description="Polar residues" evidence="2">
    <location>
        <begin position="980"/>
        <end position="991"/>
    </location>
</feature>
<dbReference type="GO" id="GO:0031462">
    <property type="term" value="C:Cul2-RING ubiquitin ligase complex"/>
    <property type="evidence" value="ECO:0007669"/>
    <property type="project" value="TreeGrafter"/>
</dbReference>
<dbReference type="InterPro" id="IPR007527">
    <property type="entry name" value="Znf_SWIM"/>
</dbReference>
<gene>
    <name evidence="4" type="ORF">PECUL_23A008911</name>
</gene>
<dbReference type="GO" id="GO:0008270">
    <property type="term" value="F:zinc ion binding"/>
    <property type="evidence" value="ECO:0007669"/>
    <property type="project" value="UniProtKB-KW"/>
</dbReference>
<feature type="region of interest" description="Disordered" evidence="2">
    <location>
        <begin position="839"/>
        <end position="868"/>
    </location>
</feature>
<feature type="compositionally biased region" description="Basic and acidic residues" evidence="2">
    <location>
        <begin position="885"/>
        <end position="894"/>
    </location>
</feature>
<keyword evidence="1" id="KW-0862">Zinc</keyword>
<dbReference type="Pfam" id="PF21528">
    <property type="entry name" value="CC2D1A-B_DM14"/>
    <property type="match status" value="1"/>
</dbReference>
<dbReference type="AlphaFoldDB" id="A0AAD1RJF6"/>
<dbReference type="Proteomes" id="UP001295444">
    <property type="component" value="Chromosome 03"/>
</dbReference>
<feature type="region of interest" description="Disordered" evidence="2">
    <location>
        <begin position="902"/>
        <end position="997"/>
    </location>
</feature>
<evidence type="ECO:0000313" key="4">
    <source>
        <dbReference type="EMBL" id="CAH2272848.1"/>
    </source>
</evidence>
<feature type="compositionally biased region" description="Pro residues" evidence="2">
    <location>
        <begin position="952"/>
        <end position="968"/>
    </location>
</feature>
<evidence type="ECO:0000259" key="3">
    <source>
        <dbReference type="PROSITE" id="PS50966"/>
    </source>
</evidence>
<dbReference type="SMART" id="SM00685">
    <property type="entry name" value="DM14"/>
    <property type="match status" value="2"/>
</dbReference>